<evidence type="ECO:0000256" key="9">
    <source>
        <dbReference type="ARBA" id="ARBA00023125"/>
    </source>
</evidence>
<dbReference type="Proteomes" id="UP000279384">
    <property type="component" value="Unassembled WGS sequence"/>
</dbReference>
<dbReference type="InterPro" id="IPR001650">
    <property type="entry name" value="Helicase_C-like"/>
</dbReference>
<evidence type="ECO:0000256" key="11">
    <source>
        <dbReference type="ARBA" id="ARBA00048988"/>
    </source>
</evidence>
<dbReference type="GO" id="GO:0008270">
    <property type="term" value="F:zinc ion binding"/>
    <property type="evidence" value="ECO:0007669"/>
    <property type="project" value="UniProtKB-UniRule"/>
</dbReference>
<name>A0A495BFF9_VOGIN</name>
<keyword evidence="8 12" id="KW-0067">ATP-binding</keyword>
<feature type="domain" description="Helicase ATP-binding" evidence="13">
    <location>
        <begin position="202"/>
        <end position="369"/>
    </location>
</feature>
<feature type="binding site" evidence="12">
    <location>
        <position position="438"/>
    </location>
    <ligand>
        <name>Zn(2+)</name>
        <dbReference type="ChEBI" id="CHEBI:29105"/>
        <label>2</label>
    </ligand>
</feature>
<keyword evidence="1 12" id="KW-0639">Primosome</keyword>
<evidence type="ECO:0000256" key="12">
    <source>
        <dbReference type="HAMAP-Rule" id="MF_00983"/>
    </source>
</evidence>
<dbReference type="InterPro" id="IPR014001">
    <property type="entry name" value="Helicase_ATP-bd"/>
</dbReference>
<accession>A0A495BFF9</accession>
<dbReference type="Gene3D" id="3.40.50.300">
    <property type="entry name" value="P-loop containing nucleotide triphosphate hydrolases"/>
    <property type="match status" value="2"/>
</dbReference>
<dbReference type="InterPro" id="IPR011545">
    <property type="entry name" value="DEAD/DEAH_box_helicase_dom"/>
</dbReference>
<dbReference type="GO" id="GO:0003677">
    <property type="term" value="F:DNA binding"/>
    <property type="evidence" value="ECO:0007669"/>
    <property type="project" value="UniProtKB-UniRule"/>
</dbReference>
<dbReference type="Pfam" id="PF00271">
    <property type="entry name" value="Helicase_C"/>
    <property type="match status" value="1"/>
</dbReference>
<proteinExistence type="inferred from homology"/>
<evidence type="ECO:0000256" key="7">
    <source>
        <dbReference type="ARBA" id="ARBA00022833"/>
    </source>
</evidence>
<comment type="catalytic activity">
    <reaction evidence="12">
        <text>Couples ATP hydrolysis with the unwinding of duplex DNA by translocating in the 3'-5' direction.</text>
        <dbReference type="EC" id="5.6.2.4"/>
    </reaction>
</comment>
<evidence type="ECO:0000256" key="4">
    <source>
        <dbReference type="ARBA" id="ARBA00022741"/>
    </source>
</evidence>
<comment type="caution">
    <text evidence="14">The sequence shown here is derived from an EMBL/GenBank/DDBJ whole genome shotgun (WGS) entry which is preliminary data.</text>
</comment>
<keyword evidence="7 12" id="KW-0862">Zinc</keyword>
<dbReference type="GO" id="GO:0006310">
    <property type="term" value="P:DNA recombination"/>
    <property type="evidence" value="ECO:0007669"/>
    <property type="project" value="InterPro"/>
</dbReference>
<comment type="similarity">
    <text evidence="12">Belongs to the helicase family. PriA subfamily.</text>
</comment>
<comment type="catalytic activity">
    <reaction evidence="11 12">
        <text>ATP + H2O = ADP + phosphate + H(+)</text>
        <dbReference type="Rhea" id="RHEA:13065"/>
        <dbReference type="ChEBI" id="CHEBI:15377"/>
        <dbReference type="ChEBI" id="CHEBI:15378"/>
        <dbReference type="ChEBI" id="CHEBI:30616"/>
        <dbReference type="ChEBI" id="CHEBI:43474"/>
        <dbReference type="ChEBI" id="CHEBI:456216"/>
        <dbReference type="EC" id="5.6.2.4"/>
    </reaction>
</comment>
<dbReference type="HAMAP" id="MF_00983">
    <property type="entry name" value="PriA"/>
    <property type="match status" value="1"/>
</dbReference>
<comment type="function">
    <text evidence="12">Initiates the restart of stalled replication forks, which reloads the replicative helicase on sites other than the origin of replication. Recognizes and binds to abandoned replication forks and remodels them to uncover a helicase loading site. Promotes assembly of the primosome at these replication forks.</text>
</comment>
<dbReference type="Gene3D" id="3.40.1440.60">
    <property type="entry name" value="PriA, 3(prime) DNA-binding domain"/>
    <property type="match status" value="1"/>
</dbReference>
<sequence>MTAMQHISVWLDVPLRGAFTYLHPQPLPNGQRVRVAFGNRELCGVVDNSVPPQALDEARCKPILAVLDELPPLPETLLQQVRFAARYYLHPQGQALFTALPTALREPRAVTLADRQSYRLNAAGLDAEPSARSTVQRQLWQALQQPQSRDALRRVHPQATAFLKQRLAAGHIDILPWQAPPLQIAAALTLNDEQQAALDAVAANLGRFGAFLLHGITGSGKTEVYLQLIARVLAAGQQALVIIPEINLTPQLIERFAQRFPASHIVCLHSGLSDGERLQGWVDAWQGVADIVIGTRLAVFTPLPRAGLLIVDEEHDGSFKQQDGLRYHARDLAVWRANQAQVPVLLGSATPSLETVANVEAGRYRKLLLSARAHGSARLPRIGLVDTRRLKLVDGLSEPVIAALQQRLARREMSLLFINRRGYSPVLACTACGWTSACKHCSARMVLHLSARQLRCHHCGAQQRVPLQCPACGNPDVQPLGEGTQRLEEALRRLLPEARILRIDRDSTSHKAAWDAVYQRVHAGEVDILLGTQMLAKGHDFGALSLVVVLGSDGGLYSADYRASERLFAQLLQVSGRAGRAELAGDVIVQTNWPEHPLYLALTRHDFDGFAASQLQERREAGFPPAASQVILRADAPQYHEAEAFLQQVLALCGELPPPLFVFGPAPALMARLAGRERAQLTFEAPQRAALHAWLRALLPQLDALARKAPRQLRWSLDVDPQEI</sequence>
<dbReference type="GO" id="GO:0005524">
    <property type="term" value="F:ATP binding"/>
    <property type="evidence" value="ECO:0007669"/>
    <property type="project" value="UniProtKB-UniRule"/>
</dbReference>
<dbReference type="SUPFAM" id="SSF52540">
    <property type="entry name" value="P-loop containing nucleoside triphosphate hydrolases"/>
    <property type="match status" value="2"/>
</dbReference>
<keyword evidence="3 12" id="KW-0479">Metal-binding</keyword>
<feature type="binding site" evidence="12">
    <location>
        <position position="459"/>
    </location>
    <ligand>
        <name>Zn(2+)</name>
        <dbReference type="ChEBI" id="CHEBI:29105"/>
        <label>2</label>
    </ligand>
</feature>
<feature type="binding site" evidence="12">
    <location>
        <position position="472"/>
    </location>
    <ligand>
        <name>Zn(2+)</name>
        <dbReference type="ChEBI" id="CHEBI:29105"/>
        <label>1</label>
    </ligand>
</feature>
<keyword evidence="9 12" id="KW-0238">DNA-binding</keyword>
<evidence type="ECO:0000256" key="6">
    <source>
        <dbReference type="ARBA" id="ARBA00022806"/>
    </source>
</evidence>
<dbReference type="GO" id="GO:1990077">
    <property type="term" value="C:primosome complex"/>
    <property type="evidence" value="ECO:0007669"/>
    <property type="project" value="UniProtKB-UniRule"/>
</dbReference>
<comment type="cofactor">
    <cofactor evidence="12">
        <name>Zn(2+)</name>
        <dbReference type="ChEBI" id="CHEBI:29105"/>
    </cofactor>
    <text evidence="12">Binds 2 zinc ions per subunit.</text>
</comment>
<evidence type="ECO:0000256" key="1">
    <source>
        <dbReference type="ARBA" id="ARBA00022515"/>
    </source>
</evidence>
<evidence type="ECO:0000313" key="15">
    <source>
        <dbReference type="Proteomes" id="UP000279384"/>
    </source>
</evidence>
<protein>
    <recommendedName>
        <fullName evidence="12">Replication restart protein PriA</fullName>
    </recommendedName>
    <alternativeName>
        <fullName evidence="12">ATP-dependent DNA helicase PriA</fullName>
        <ecNumber evidence="12">5.6.2.4</ecNumber>
    </alternativeName>
    <alternativeName>
        <fullName evidence="12">DNA 3'-5' helicase PriA</fullName>
    </alternativeName>
</protein>
<dbReference type="GO" id="GO:0043138">
    <property type="term" value="F:3'-5' DNA helicase activity"/>
    <property type="evidence" value="ECO:0007669"/>
    <property type="project" value="UniProtKB-EC"/>
</dbReference>
<dbReference type="GO" id="GO:0016887">
    <property type="term" value="F:ATP hydrolysis activity"/>
    <property type="evidence" value="ECO:0007669"/>
    <property type="project" value="RHEA"/>
</dbReference>
<feature type="binding site" evidence="12">
    <location>
        <position position="469"/>
    </location>
    <ligand>
        <name>Zn(2+)</name>
        <dbReference type="ChEBI" id="CHEBI:29105"/>
        <label>1</label>
    </ligand>
</feature>
<keyword evidence="10 12" id="KW-0413">Isomerase</keyword>
<dbReference type="InterPro" id="IPR042115">
    <property type="entry name" value="PriA_3primeBD_sf"/>
</dbReference>
<dbReference type="FunFam" id="3.40.50.300:FF:000489">
    <property type="entry name" value="Primosome assembly protein PriA"/>
    <property type="match status" value="1"/>
</dbReference>
<dbReference type="Pfam" id="PF00270">
    <property type="entry name" value="DEAD"/>
    <property type="match status" value="1"/>
</dbReference>
<organism evidence="14 15">
    <name type="scientific">Vogesella indigofera</name>
    <name type="common">Pseudomonas indigofera</name>
    <dbReference type="NCBI Taxonomy" id="45465"/>
    <lineage>
        <taxon>Bacteria</taxon>
        <taxon>Pseudomonadati</taxon>
        <taxon>Pseudomonadota</taxon>
        <taxon>Betaproteobacteria</taxon>
        <taxon>Neisseriales</taxon>
        <taxon>Chromobacteriaceae</taxon>
        <taxon>Vogesella</taxon>
    </lineage>
</organism>
<evidence type="ECO:0000256" key="2">
    <source>
        <dbReference type="ARBA" id="ARBA00022705"/>
    </source>
</evidence>
<gene>
    <name evidence="12" type="primary">priA</name>
    <name evidence="14" type="ORF">C8E02_1910</name>
</gene>
<dbReference type="InterPro" id="IPR005259">
    <property type="entry name" value="PriA"/>
</dbReference>
<dbReference type="AlphaFoldDB" id="A0A495BFF9"/>
<dbReference type="InterPro" id="IPR027417">
    <property type="entry name" value="P-loop_NTPase"/>
</dbReference>
<keyword evidence="6 12" id="KW-0347">Helicase</keyword>
<dbReference type="PROSITE" id="PS51192">
    <property type="entry name" value="HELICASE_ATP_BIND_1"/>
    <property type="match status" value="1"/>
</dbReference>
<comment type="subunit">
    <text evidence="12">Component of the replication restart primosome.</text>
</comment>
<dbReference type="EC" id="5.6.2.4" evidence="12"/>
<dbReference type="PANTHER" id="PTHR30580:SF0">
    <property type="entry name" value="PRIMOSOMAL PROTEIN N"/>
    <property type="match status" value="1"/>
</dbReference>
<dbReference type="GO" id="GO:0006269">
    <property type="term" value="P:DNA replication, synthesis of primer"/>
    <property type="evidence" value="ECO:0007669"/>
    <property type="project" value="UniProtKB-KW"/>
</dbReference>
<dbReference type="GO" id="GO:0006302">
    <property type="term" value="P:double-strand break repair"/>
    <property type="evidence" value="ECO:0007669"/>
    <property type="project" value="InterPro"/>
</dbReference>
<feature type="binding site" evidence="12">
    <location>
        <position position="456"/>
    </location>
    <ligand>
        <name>Zn(2+)</name>
        <dbReference type="ChEBI" id="CHEBI:29105"/>
        <label>2</label>
    </ligand>
</feature>
<dbReference type="EMBL" id="RBID01000014">
    <property type="protein sequence ID" value="RKQ58934.1"/>
    <property type="molecule type" value="Genomic_DNA"/>
</dbReference>
<evidence type="ECO:0000256" key="3">
    <source>
        <dbReference type="ARBA" id="ARBA00022723"/>
    </source>
</evidence>
<feature type="binding site" evidence="12">
    <location>
        <position position="432"/>
    </location>
    <ligand>
        <name>Zn(2+)</name>
        <dbReference type="ChEBI" id="CHEBI:29105"/>
        <label>1</label>
    </ligand>
</feature>
<dbReference type="NCBIfam" id="NF004067">
    <property type="entry name" value="PRK05580.1-4"/>
    <property type="match status" value="1"/>
</dbReference>
<evidence type="ECO:0000313" key="14">
    <source>
        <dbReference type="EMBL" id="RKQ58934.1"/>
    </source>
</evidence>
<dbReference type="PANTHER" id="PTHR30580">
    <property type="entry name" value="PRIMOSOMAL PROTEIN N"/>
    <property type="match status" value="1"/>
</dbReference>
<dbReference type="InterPro" id="IPR041236">
    <property type="entry name" value="PriA_C"/>
</dbReference>
<reference evidence="14 15" key="1">
    <citation type="submission" date="2018-10" db="EMBL/GenBank/DDBJ databases">
        <title>Genomic Encyclopedia of Type Strains, Phase IV (KMG-IV): sequencing the most valuable type-strain genomes for metagenomic binning, comparative biology and taxonomic classification.</title>
        <authorList>
            <person name="Goeker M."/>
        </authorList>
    </citation>
    <scope>NUCLEOTIDE SEQUENCE [LARGE SCALE GENOMIC DNA]</scope>
    <source>
        <strain evidence="14 15">DSM 3303</strain>
    </source>
</reference>
<dbReference type="RefSeq" id="WP_211329209.1">
    <property type="nucleotide sequence ID" value="NZ_RBID01000014.1"/>
</dbReference>
<evidence type="ECO:0000259" key="13">
    <source>
        <dbReference type="PROSITE" id="PS51192"/>
    </source>
</evidence>
<feature type="binding site" evidence="12">
    <location>
        <position position="441"/>
    </location>
    <ligand>
        <name>Zn(2+)</name>
        <dbReference type="ChEBI" id="CHEBI:29105"/>
        <label>2</label>
    </ligand>
</feature>
<dbReference type="Pfam" id="PF18074">
    <property type="entry name" value="PriA_C"/>
    <property type="match status" value="1"/>
</dbReference>
<keyword evidence="4 12" id="KW-0547">Nucleotide-binding</keyword>
<dbReference type="InterPro" id="IPR040498">
    <property type="entry name" value="PriA_CRR"/>
</dbReference>
<evidence type="ECO:0000256" key="5">
    <source>
        <dbReference type="ARBA" id="ARBA00022801"/>
    </source>
</evidence>
<feature type="binding site" evidence="12">
    <location>
        <position position="429"/>
    </location>
    <ligand>
        <name>Zn(2+)</name>
        <dbReference type="ChEBI" id="CHEBI:29105"/>
        <label>1</label>
    </ligand>
</feature>
<dbReference type="NCBIfam" id="TIGR00595">
    <property type="entry name" value="priA"/>
    <property type="match status" value="1"/>
</dbReference>
<dbReference type="CDD" id="cd17929">
    <property type="entry name" value="DEXHc_priA"/>
    <property type="match status" value="1"/>
</dbReference>
<keyword evidence="2 12" id="KW-0235">DNA replication</keyword>
<evidence type="ECO:0000256" key="8">
    <source>
        <dbReference type="ARBA" id="ARBA00022840"/>
    </source>
</evidence>
<keyword evidence="5 12" id="KW-0378">Hydrolase</keyword>
<dbReference type="SMART" id="SM00487">
    <property type="entry name" value="DEXDc"/>
    <property type="match status" value="1"/>
</dbReference>
<dbReference type="GO" id="GO:0006270">
    <property type="term" value="P:DNA replication initiation"/>
    <property type="evidence" value="ECO:0007669"/>
    <property type="project" value="TreeGrafter"/>
</dbReference>
<dbReference type="Pfam" id="PF18319">
    <property type="entry name" value="Zn_ribbon_PriA"/>
    <property type="match status" value="1"/>
</dbReference>
<dbReference type="InterPro" id="IPR041222">
    <property type="entry name" value="PriA_3primeBD"/>
</dbReference>
<dbReference type="CDD" id="cd18804">
    <property type="entry name" value="SF2_C_priA"/>
    <property type="match status" value="1"/>
</dbReference>
<dbReference type="SMART" id="SM00490">
    <property type="entry name" value="HELICc"/>
    <property type="match status" value="1"/>
</dbReference>
<evidence type="ECO:0000256" key="10">
    <source>
        <dbReference type="ARBA" id="ARBA00023235"/>
    </source>
</evidence>
<dbReference type="Pfam" id="PF17764">
    <property type="entry name" value="PriA_3primeBD"/>
    <property type="match status" value="1"/>
</dbReference>